<dbReference type="PATRIC" id="fig|1352936.5.peg.93"/>
<keyword evidence="2" id="KW-1185">Reference proteome</keyword>
<organism evidence="1 2">
    <name type="scientific">Streptomyces roseochromogenus subsp. oscitans DS 12.976</name>
    <dbReference type="NCBI Taxonomy" id="1352936"/>
    <lineage>
        <taxon>Bacteria</taxon>
        <taxon>Bacillati</taxon>
        <taxon>Actinomycetota</taxon>
        <taxon>Actinomycetes</taxon>
        <taxon>Kitasatosporales</taxon>
        <taxon>Streptomycetaceae</taxon>
        <taxon>Streptomyces</taxon>
    </lineage>
</organism>
<dbReference type="AlphaFoldDB" id="V6KX92"/>
<dbReference type="STRING" id="1352936.M878_00385"/>
<sequence>MAACRVRRPPVFSERTDWRADAYCLSPGSKSLLTLLGATHSLGGVATYDGKETTDEYPERVAALRALIWAYLLSALYPGDIAWPGAVAALQAMSIPTGTAESK</sequence>
<dbReference type="Proteomes" id="UP000017984">
    <property type="component" value="Chromosome"/>
</dbReference>
<gene>
    <name evidence="1" type="ORF">M878_00385</name>
</gene>
<evidence type="ECO:0000313" key="2">
    <source>
        <dbReference type="Proteomes" id="UP000017984"/>
    </source>
</evidence>
<protein>
    <submittedName>
        <fullName evidence="1">Uncharacterized protein</fullName>
    </submittedName>
</protein>
<dbReference type="HOGENOM" id="CLU_2262324_0_0_11"/>
<name>V6KX92_STRRC</name>
<evidence type="ECO:0000313" key="1">
    <source>
        <dbReference type="EMBL" id="EST36732.1"/>
    </source>
</evidence>
<dbReference type="EMBL" id="AWQX01000005">
    <property type="protein sequence ID" value="EST36732.1"/>
    <property type="molecule type" value="Genomic_DNA"/>
</dbReference>
<reference evidence="1 2" key="1">
    <citation type="journal article" date="2014" name="Genome Announc.">
        <title>Draft Genome Sequence of Streptomyces roseochromogenes subsp. oscitans DS 12.976, Producer of the Aminocoumarin Antibiotic Clorobiocin.</title>
        <authorList>
            <person name="Ruckert C."/>
            <person name="Kalinowski J."/>
            <person name="Heide L."/>
            <person name="Apel A.K."/>
        </authorList>
    </citation>
    <scope>NUCLEOTIDE SEQUENCE [LARGE SCALE GENOMIC DNA]</scope>
    <source>
        <strain evidence="1 2">DS 12.976</strain>
    </source>
</reference>
<accession>V6KX92</accession>
<proteinExistence type="predicted"/>
<comment type="caution">
    <text evidence="1">The sequence shown here is derived from an EMBL/GenBank/DDBJ whole genome shotgun (WGS) entry which is preliminary data.</text>
</comment>